<dbReference type="EMBL" id="JAPJDE010000006">
    <property type="protein sequence ID" value="MCX2850131.1"/>
    <property type="molecule type" value="Genomic_DNA"/>
</dbReference>
<dbReference type="Proteomes" id="UP001207276">
    <property type="component" value="Unassembled WGS sequence"/>
</dbReference>
<dbReference type="RefSeq" id="WP_159556039.1">
    <property type="nucleotide sequence ID" value="NZ_CP104934.1"/>
</dbReference>
<name>A0ABT3S645_9MICO</name>
<keyword evidence="1" id="KW-1133">Transmembrane helix</keyword>
<evidence type="ECO:0000256" key="1">
    <source>
        <dbReference type="SAM" id="Phobius"/>
    </source>
</evidence>
<protein>
    <recommendedName>
        <fullName evidence="4">Holin-X, holin superfamily III</fullName>
    </recommendedName>
</protein>
<evidence type="ECO:0008006" key="4">
    <source>
        <dbReference type="Google" id="ProtNLM"/>
    </source>
</evidence>
<proteinExistence type="predicted"/>
<keyword evidence="1" id="KW-0472">Membrane</keyword>
<keyword evidence="3" id="KW-1185">Reference proteome</keyword>
<keyword evidence="1" id="KW-0812">Transmembrane</keyword>
<accession>A0ABT3S645</accession>
<reference evidence="2 3" key="1">
    <citation type="submission" date="2022-11" db="EMBL/GenBank/DDBJ databases">
        <title>Taxonomy of Curtobacterium flaccumfaciens.</title>
        <authorList>
            <person name="Osdaghi E."/>
            <person name="Taghavi S.M."/>
            <person name="Hamidizade M."/>
            <person name="Abachi H."/>
            <person name="Fazliarab A."/>
            <person name="Baeyen S."/>
            <person name="Portier P."/>
            <person name="Van Vaerenbergh J."/>
            <person name="Jacques M.-A."/>
        </authorList>
    </citation>
    <scope>NUCLEOTIDE SEQUENCE [LARGE SCALE GENOMIC DNA]</scope>
    <source>
        <strain evidence="2 3">LMG 3715</strain>
    </source>
</reference>
<evidence type="ECO:0000313" key="2">
    <source>
        <dbReference type="EMBL" id="MCX2850131.1"/>
    </source>
</evidence>
<gene>
    <name evidence="2" type="ORF">ORG12_15735</name>
</gene>
<feature type="transmembrane region" description="Helical" evidence="1">
    <location>
        <begin position="58"/>
        <end position="81"/>
    </location>
</feature>
<evidence type="ECO:0000313" key="3">
    <source>
        <dbReference type="Proteomes" id="UP001207276"/>
    </source>
</evidence>
<organism evidence="2 3">
    <name type="scientific">Curtobacterium poinsettiae</name>
    <dbReference type="NCBI Taxonomy" id="159612"/>
    <lineage>
        <taxon>Bacteria</taxon>
        <taxon>Bacillati</taxon>
        <taxon>Actinomycetota</taxon>
        <taxon>Actinomycetes</taxon>
        <taxon>Micrococcales</taxon>
        <taxon>Microbacteriaceae</taxon>
        <taxon>Curtobacterium</taxon>
    </lineage>
</organism>
<feature type="transmembrane region" description="Helical" evidence="1">
    <location>
        <begin position="93"/>
        <end position="115"/>
    </location>
</feature>
<sequence>MPTFKYVVPNDAQSLTDLIVAKPTNAALIQFDALQPAEQRLVRAELTARAEDRQQGRVLTVLVAAATLVIGFLGLIFNVAFSAHGAALSWEGPARIIGLLVLVLLASYVGIWIRIEYLDSRALRARAMLEALRPAE</sequence>
<comment type="caution">
    <text evidence="2">The sequence shown here is derived from an EMBL/GenBank/DDBJ whole genome shotgun (WGS) entry which is preliminary data.</text>
</comment>